<evidence type="ECO:0000256" key="1">
    <source>
        <dbReference type="SAM" id="SignalP"/>
    </source>
</evidence>
<evidence type="ECO:0000313" key="2">
    <source>
        <dbReference type="EMBL" id="CUG93951.1"/>
    </source>
</evidence>
<dbReference type="VEuPathDB" id="TriTrypDB:BSAL_45830"/>
<evidence type="ECO:0000313" key="3">
    <source>
        <dbReference type="Proteomes" id="UP000051952"/>
    </source>
</evidence>
<dbReference type="SUPFAM" id="SSF69304">
    <property type="entry name" value="Tricorn protease N-terminal domain"/>
    <property type="match status" value="1"/>
</dbReference>
<name>A0A0S4JV82_BODSA</name>
<protein>
    <recommendedName>
        <fullName evidence="4">Membrane-associated protein</fullName>
    </recommendedName>
</protein>
<keyword evidence="1" id="KW-0732">Signal</keyword>
<organism evidence="2 3">
    <name type="scientific">Bodo saltans</name>
    <name type="common">Flagellated protozoan</name>
    <dbReference type="NCBI Taxonomy" id="75058"/>
    <lineage>
        <taxon>Eukaryota</taxon>
        <taxon>Discoba</taxon>
        <taxon>Euglenozoa</taxon>
        <taxon>Kinetoplastea</taxon>
        <taxon>Metakinetoplastina</taxon>
        <taxon>Eubodonida</taxon>
        <taxon>Bodonidae</taxon>
        <taxon>Bodo</taxon>
    </lineage>
</organism>
<accession>A0A0S4JV82</accession>
<dbReference type="EMBL" id="CYKH01002211">
    <property type="protein sequence ID" value="CUG93951.1"/>
    <property type="molecule type" value="Genomic_DNA"/>
</dbReference>
<dbReference type="AlphaFoldDB" id="A0A0S4JV82"/>
<reference evidence="3" key="1">
    <citation type="submission" date="2015-09" db="EMBL/GenBank/DDBJ databases">
        <authorList>
            <consortium name="Pathogen Informatics"/>
        </authorList>
    </citation>
    <scope>NUCLEOTIDE SEQUENCE [LARGE SCALE GENOMIC DNA]</scope>
    <source>
        <strain evidence="3">Lake Konstanz</strain>
    </source>
</reference>
<gene>
    <name evidence="2" type="ORF">BSAL_45830</name>
</gene>
<sequence length="875" mass="93207">MLKYFSITTVLTLAVLFCASNAQLEFDAPLMPEYTYTPQGAQDGSIVGAVAVGNFGFSADASFVWGLNLNIPPNLQTPFQDPLTGVTQMWAWCADWNEVNTCRLHVIAGPTLVMYSMNATNVWRAATLTEPSNATFDIATSSPSGGFPNLYPTILSWDDGSRAIFVQGTSTASNKQRSVTVTAPSIVYAFDTQDLTIVWTTTTDSDTSNFATLNCSDYVWIITQNQSSSYSNTVVRKIHPNNGTLLDWAFSTHFPAAYQIMGISNGQFMVVGIGEYSGGSLTLAFNNGTLMSLGYDIGWCSTLPIPPTLIGSTWYAICGDAIQMWDSQTGTPLATSPFTTSSSTGVQCALANSQGTQMMFSDGVTLYNANSYGMSMESTLPGSVGGYSIRCTGMGFSTKNDSVVYVSFQSEDAGSVIAFEFNTGIALFQAAASLSPIGPAVDDLLHNGILVASATTNNALQGYQFVPRNNATSFTSFMPETEESVAIAMNPATPQVVYYISSSSLYAIDVANGNYERLATNLTIGTEVSLFPIFVGQFLVFFSANYNADVYVFDIVNNMLATVSLTDANFNSDVQPVVFGTKFVIFAEICNSANIAAMVVDVADTSKIQNIPSDSLCIVSGATVVNNEVLVIITGTSSITGYNQTSLTTPVFHVSSATDPFNTISSAPVSYGDYVYFPALWNHTSAEAIFRITASNGVTEVVLPAVLGGQVSSLLIADIPAIKCPTLYVFSGLEIVAYTIAGWNRTFVSATPNGVYSPQVFSSGVISFYAPGNSTFSNMFTLLRPNGEVAWTYNVSTICKLPVVTDGGSVYFSDSLNVVGADMESGAVLSRSTFGLASLMNFDIQRDSTANVTTLVGTSDNEVVFATSVGSTRGH</sequence>
<dbReference type="SUPFAM" id="SSF50969">
    <property type="entry name" value="YVTN repeat-like/Quinoprotein amine dehydrogenase"/>
    <property type="match status" value="1"/>
</dbReference>
<dbReference type="Proteomes" id="UP000051952">
    <property type="component" value="Unassembled WGS sequence"/>
</dbReference>
<feature type="chain" id="PRO_5006622728" description="Membrane-associated protein" evidence="1">
    <location>
        <begin position="23"/>
        <end position="875"/>
    </location>
</feature>
<proteinExistence type="predicted"/>
<keyword evidence="3" id="KW-1185">Reference proteome</keyword>
<feature type="signal peptide" evidence="1">
    <location>
        <begin position="1"/>
        <end position="22"/>
    </location>
</feature>
<dbReference type="InterPro" id="IPR011044">
    <property type="entry name" value="Quino_amine_DH_bsu"/>
</dbReference>
<evidence type="ECO:0008006" key="4">
    <source>
        <dbReference type="Google" id="ProtNLM"/>
    </source>
</evidence>